<dbReference type="InterPro" id="IPR014345">
    <property type="entry name" value="XrtA_polysacc_chain"/>
</dbReference>
<organism evidence="3 4">
    <name type="scientific">Candidatus Tenderia electrophaga</name>
    <dbReference type="NCBI Taxonomy" id="1748243"/>
    <lineage>
        <taxon>Bacteria</taxon>
        <taxon>Pseudomonadati</taxon>
        <taxon>Pseudomonadota</taxon>
        <taxon>Gammaproteobacteria</taxon>
        <taxon>Candidatus Tenderiales</taxon>
        <taxon>Candidatus Tenderiaceae</taxon>
        <taxon>Candidatus Tenderia</taxon>
    </lineage>
</organism>
<evidence type="ECO:0000313" key="4">
    <source>
        <dbReference type="Proteomes" id="UP000055136"/>
    </source>
</evidence>
<feature type="transmembrane region" description="Helical" evidence="2">
    <location>
        <begin position="426"/>
        <end position="446"/>
    </location>
</feature>
<proteinExistence type="predicted"/>
<dbReference type="KEGG" id="tee:Tel_13710"/>
<dbReference type="STRING" id="1748243.Tel_13710"/>
<evidence type="ECO:0000313" key="3">
    <source>
        <dbReference type="EMBL" id="ALP54103.1"/>
    </source>
</evidence>
<feature type="transmembrane region" description="Helical" evidence="2">
    <location>
        <begin position="20"/>
        <end position="38"/>
    </location>
</feature>
<keyword evidence="2" id="KW-1133">Transmembrane helix</keyword>
<keyword evidence="2" id="KW-0812">Transmembrane</keyword>
<reference evidence="3" key="1">
    <citation type="submission" date="2015-10" db="EMBL/GenBank/DDBJ databases">
        <title>Description of Candidatus Tenderia electrophaga gen. nov, sp. nov., an Uncultivated Electroautotroph from a Biocathode Enrichment.</title>
        <authorList>
            <person name="Eddie B.J."/>
            <person name="Malanoski A.P."/>
            <person name="Wang Z."/>
            <person name="Hall R.J."/>
            <person name="Oh S.D."/>
            <person name="Heiner C."/>
            <person name="Lin B."/>
            <person name="Strycharz-Glaven S.M."/>
        </authorList>
    </citation>
    <scope>NUCLEOTIDE SEQUENCE [LARGE SCALE GENOMIC DNA]</scope>
    <source>
        <strain evidence="3">NRL1</strain>
    </source>
</reference>
<keyword evidence="2" id="KW-0472">Membrane</keyword>
<dbReference type="InterPro" id="IPR050445">
    <property type="entry name" value="Bact_polysacc_biosynth/exp"/>
</dbReference>
<keyword evidence="4" id="KW-1185">Reference proteome</keyword>
<gene>
    <name evidence="3" type="ORF">Tel_13710</name>
</gene>
<evidence type="ECO:0000256" key="2">
    <source>
        <dbReference type="SAM" id="Phobius"/>
    </source>
</evidence>
<dbReference type="GO" id="GO:0005886">
    <property type="term" value="C:plasma membrane"/>
    <property type="evidence" value="ECO:0007669"/>
    <property type="project" value="TreeGrafter"/>
</dbReference>
<dbReference type="AlphaFoldDB" id="A0A0S2TG14"/>
<dbReference type="EMBL" id="CP013099">
    <property type="protein sequence ID" value="ALP54103.1"/>
    <property type="molecule type" value="Genomic_DNA"/>
</dbReference>
<name>A0A0S2TG14_9GAMM</name>
<feature type="coiled-coil region" evidence="1">
    <location>
        <begin position="168"/>
        <end position="252"/>
    </location>
</feature>
<evidence type="ECO:0000256" key="1">
    <source>
        <dbReference type="SAM" id="Coils"/>
    </source>
</evidence>
<sequence length="519" mass="58097">MQEILDQFYGYVRGIWRRRWPMILVAWAVCMAGWPVVLQMPDEYSAAAKVHVDTRSMLGPLLRGIAAQTNLGQEVSLMTRTLLSRPNLEKVARMTDLDLRAKTPAAMESLLDSLKNRISLRSTGRENIYTISFSDSDPQLAKRVVQSLLTIFVETSLGSTRKDTDSAQRFLDEQIGEYEARLVEAENRLKEFKRDNVGIMPGEGENYYGRLQTAMGQLKEAELQLEEAANRRNELEAQLEDARLDLEDGLLTQNRIALSSPLDARIQNLRTKLDELLLKYTEKHPDVVAIETTIADLEAQKQTELEDMSGLGGGSGSGENPIIQQLKIALGEAEAVVASLKVRVDEYRKRVNFLEERVDTIPEVEAKLKDLNRDYGILKSSYESLLQRREQARMAEKADATGEGVKFRVIEPPRVPLDPSGPNRTLFMGVVLLAGLGAGLGIALLLSQLKTTFDNRTMLRNVTDLPVLGTISMEWTPAQRVKMRIEVVVFTFFTLLLMLAYGAAVVFQDHGVSLMARLG</sequence>
<feature type="coiled-coil region" evidence="1">
    <location>
        <begin position="323"/>
        <end position="357"/>
    </location>
</feature>
<dbReference type="GO" id="GO:0004713">
    <property type="term" value="F:protein tyrosine kinase activity"/>
    <property type="evidence" value="ECO:0007669"/>
    <property type="project" value="TreeGrafter"/>
</dbReference>
<dbReference type="Proteomes" id="UP000055136">
    <property type="component" value="Chromosome"/>
</dbReference>
<protein>
    <recommendedName>
        <fullName evidence="5">Chain length-determining protein</fullName>
    </recommendedName>
</protein>
<accession>A0A0S2TG14</accession>
<feature type="transmembrane region" description="Helical" evidence="2">
    <location>
        <begin position="487"/>
        <end position="507"/>
    </location>
</feature>
<evidence type="ECO:0008006" key="5">
    <source>
        <dbReference type="Google" id="ProtNLM"/>
    </source>
</evidence>
<keyword evidence="1" id="KW-0175">Coiled coil</keyword>
<dbReference type="PANTHER" id="PTHR32309:SF13">
    <property type="entry name" value="FERRIC ENTEROBACTIN TRANSPORT PROTEIN FEPE"/>
    <property type="match status" value="1"/>
</dbReference>
<dbReference type="PANTHER" id="PTHR32309">
    <property type="entry name" value="TYROSINE-PROTEIN KINASE"/>
    <property type="match status" value="1"/>
</dbReference>
<dbReference type="NCBIfam" id="TIGR03007">
    <property type="entry name" value="pepcterm_ChnLen"/>
    <property type="match status" value="1"/>
</dbReference>